<feature type="transmembrane region" description="Helical" evidence="1">
    <location>
        <begin position="20"/>
        <end position="40"/>
    </location>
</feature>
<dbReference type="InterPro" id="IPR002656">
    <property type="entry name" value="Acyl_transf_3_dom"/>
</dbReference>
<keyword evidence="1" id="KW-0472">Membrane</keyword>
<evidence type="ECO:0000259" key="3">
    <source>
        <dbReference type="Pfam" id="PF19040"/>
    </source>
</evidence>
<feature type="transmembrane region" description="Helical" evidence="1">
    <location>
        <begin position="262"/>
        <end position="279"/>
    </location>
</feature>
<keyword evidence="4" id="KW-0012">Acyltransferase</keyword>
<dbReference type="Pfam" id="PF19040">
    <property type="entry name" value="SGNH"/>
    <property type="match status" value="1"/>
</dbReference>
<keyword evidence="1" id="KW-0812">Transmembrane</keyword>
<comment type="caution">
    <text evidence="4">The sequence shown here is derived from an EMBL/GenBank/DDBJ whole genome shotgun (WGS) entry which is preliminary data.</text>
</comment>
<feature type="transmembrane region" description="Helical" evidence="1">
    <location>
        <begin position="210"/>
        <end position="228"/>
    </location>
</feature>
<dbReference type="GO" id="GO:0016020">
    <property type="term" value="C:membrane"/>
    <property type="evidence" value="ECO:0007669"/>
    <property type="project" value="TreeGrafter"/>
</dbReference>
<evidence type="ECO:0000256" key="1">
    <source>
        <dbReference type="SAM" id="Phobius"/>
    </source>
</evidence>
<feature type="transmembrane region" description="Helical" evidence="1">
    <location>
        <begin position="234"/>
        <end position="250"/>
    </location>
</feature>
<reference evidence="4" key="2">
    <citation type="submission" date="2023-04" db="EMBL/GenBank/DDBJ databases">
        <title>'Rhodoalgimonas zhirmunskyi' gen. nov., isolated from a red alga.</title>
        <authorList>
            <person name="Nedashkovskaya O.I."/>
            <person name="Otstavnykh N.Y."/>
            <person name="Bystritskaya E.P."/>
            <person name="Balabanova L.A."/>
            <person name="Isaeva M.P."/>
        </authorList>
    </citation>
    <scope>NUCLEOTIDE SEQUENCE</scope>
    <source>
        <strain evidence="4">10Alg 79</strain>
    </source>
</reference>
<keyword evidence="5" id="KW-1185">Reference proteome</keyword>
<dbReference type="GO" id="GO:0016747">
    <property type="term" value="F:acyltransferase activity, transferring groups other than amino-acyl groups"/>
    <property type="evidence" value="ECO:0007669"/>
    <property type="project" value="InterPro"/>
</dbReference>
<feature type="transmembrane region" description="Helical" evidence="1">
    <location>
        <begin position="61"/>
        <end position="81"/>
    </location>
</feature>
<proteinExistence type="predicted"/>
<reference evidence="4" key="1">
    <citation type="submission" date="2022-07" db="EMBL/GenBank/DDBJ databases">
        <authorList>
            <person name="Otstavnykh N."/>
            <person name="Isaeva M."/>
            <person name="Bystritskaya E."/>
        </authorList>
    </citation>
    <scope>NUCLEOTIDE SEQUENCE</scope>
    <source>
        <strain evidence="4">10Alg 79</strain>
    </source>
</reference>
<evidence type="ECO:0000313" key="4">
    <source>
        <dbReference type="EMBL" id="MDQ2093152.1"/>
    </source>
</evidence>
<dbReference type="EMBL" id="JANFFA010000001">
    <property type="protein sequence ID" value="MDQ2093152.1"/>
    <property type="molecule type" value="Genomic_DNA"/>
</dbReference>
<gene>
    <name evidence="4" type="ORF">NOI20_03440</name>
</gene>
<evidence type="ECO:0000313" key="5">
    <source>
        <dbReference type="Proteomes" id="UP001227162"/>
    </source>
</evidence>
<dbReference type="PANTHER" id="PTHR23028">
    <property type="entry name" value="ACETYLTRANSFERASE"/>
    <property type="match status" value="1"/>
</dbReference>
<dbReference type="AlphaFoldDB" id="A0AAJ1UBH3"/>
<organism evidence="4 5">
    <name type="scientific">Rhodalgimonas zhirmunskyi</name>
    <dbReference type="NCBI Taxonomy" id="2964767"/>
    <lineage>
        <taxon>Bacteria</taxon>
        <taxon>Pseudomonadati</taxon>
        <taxon>Pseudomonadota</taxon>
        <taxon>Alphaproteobacteria</taxon>
        <taxon>Rhodobacterales</taxon>
        <taxon>Roseobacteraceae</taxon>
        <taxon>Rhodalgimonas</taxon>
    </lineage>
</organism>
<keyword evidence="4" id="KW-0808">Transferase</keyword>
<keyword evidence="1" id="KW-1133">Transmembrane helix</keyword>
<feature type="transmembrane region" description="Helical" evidence="1">
    <location>
        <begin position="299"/>
        <end position="317"/>
    </location>
</feature>
<feature type="domain" description="Acyltransferase 3" evidence="2">
    <location>
        <begin position="2"/>
        <end position="316"/>
    </location>
</feature>
<name>A0AAJ1UBH3_9RHOB</name>
<dbReference type="InterPro" id="IPR050879">
    <property type="entry name" value="Acyltransferase_3"/>
</dbReference>
<dbReference type="GO" id="GO:0009103">
    <property type="term" value="P:lipopolysaccharide biosynthetic process"/>
    <property type="evidence" value="ECO:0007669"/>
    <property type="project" value="TreeGrafter"/>
</dbReference>
<dbReference type="InterPro" id="IPR043968">
    <property type="entry name" value="SGNH"/>
</dbReference>
<evidence type="ECO:0000259" key="2">
    <source>
        <dbReference type="Pfam" id="PF01757"/>
    </source>
</evidence>
<feature type="transmembrane region" description="Helical" evidence="1">
    <location>
        <begin position="125"/>
        <end position="144"/>
    </location>
</feature>
<feature type="transmembrane region" description="Helical" evidence="1">
    <location>
        <begin position="151"/>
        <end position="172"/>
    </location>
</feature>
<feature type="transmembrane region" description="Helical" evidence="1">
    <location>
        <begin position="329"/>
        <end position="352"/>
    </location>
</feature>
<dbReference type="PANTHER" id="PTHR23028:SF53">
    <property type="entry name" value="ACYL_TRANSF_3 DOMAIN-CONTAINING PROTEIN"/>
    <property type="match status" value="1"/>
</dbReference>
<feature type="domain" description="SGNH" evidence="3">
    <location>
        <begin position="380"/>
        <end position="642"/>
    </location>
</feature>
<sequence length="648" mass="71557">MIAVLSVVLYHFGLPGLPGGFIGVDVFFVISGFLIGGILWRDLTTTGTLSLARFYTRRVKRLAPAYFAMTALTALAAWAILLPFEFREFGKELIAATLYLSNIHFWRGEGYFDIGAENKVLLHTWSLAVEEQFYIVLPFVILLFKRSRRALLFALSLAFATSLIACLALTPTDQTSTFYLFPFRAWELLTGVLLAIWGIERHARWSYHPALSWAGLGLILAGASLISAQGFPGWQAFVPALGTALLLANGRHHNPVNDGLSTAPVIFIGKISYSLYLWHWPVLVLSRYWRDGYSGGLEAALWLAFAFVLATLSWAYIETPFRRMQPKNGWRVLAALALPSAIMLGLGALAYVKDGLPSRFGPEARIHIQAAADFNQDWSRCHTPTSGPFEGVELCPIGPEGPPRVVIWGDSHLRALKEGLEQAAYTAQIPALILWHAGCPPLFGLTKSESYATPAQDAACVRDTARIRDGLKTLPQAHTLFLVARWAYYASGHGIGAGADNTIQLKGYDAPTNAEALSRALNASLPEMAQQFSRIFVFRQPPEFPDYDSREMARLLAHHRIEHPGERTTIARDTALTRDTRPLFTPYTTSGQITLIDPWPEICTNDTCSVIPPDAPSAQGWYFDSNHLTNTAARALAPLFAPLFEAPQ</sequence>
<protein>
    <submittedName>
        <fullName evidence="4">Acyltransferase</fullName>
    </submittedName>
</protein>
<dbReference type="Pfam" id="PF01757">
    <property type="entry name" value="Acyl_transf_3"/>
    <property type="match status" value="1"/>
</dbReference>
<dbReference type="Proteomes" id="UP001227162">
    <property type="component" value="Unassembled WGS sequence"/>
</dbReference>
<feature type="transmembrane region" description="Helical" evidence="1">
    <location>
        <begin position="178"/>
        <end position="198"/>
    </location>
</feature>
<accession>A0AAJ1UBH3</accession>